<dbReference type="CDD" id="cd06433">
    <property type="entry name" value="GT_2_WfgS_like"/>
    <property type="match status" value="1"/>
</dbReference>
<protein>
    <submittedName>
        <fullName evidence="2">Glycosyltransferase</fullName>
    </submittedName>
</protein>
<dbReference type="EMBL" id="DVOR01000156">
    <property type="protein sequence ID" value="HIV09429.1"/>
    <property type="molecule type" value="Genomic_DNA"/>
</dbReference>
<evidence type="ECO:0000259" key="1">
    <source>
        <dbReference type="Pfam" id="PF00535"/>
    </source>
</evidence>
<reference evidence="2" key="2">
    <citation type="journal article" date="2021" name="PeerJ">
        <title>Extensive microbial diversity within the chicken gut microbiome revealed by metagenomics and culture.</title>
        <authorList>
            <person name="Gilroy R."/>
            <person name="Ravi A."/>
            <person name="Getino M."/>
            <person name="Pursley I."/>
            <person name="Horton D.L."/>
            <person name="Alikhan N.F."/>
            <person name="Baker D."/>
            <person name="Gharbi K."/>
            <person name="Hall N."/>
            <person name="Watson M."/>
            <person name="Adriaenssens E.M."/>
            <person name="Foster-Nyarko E."/>
            <person name="Jarju S."/>
            <person name="Secka A."/>
            <person name="Antonio M."/>
            <person name="Oren A."/>
            <person name="Chaudhuri R.R."/>
            <person name="La Ragione R."/>
            <person name="Hildebrand F."/>
            <person name="Pallen M.J."/>
        </authorList>
    </citation>
    <scope>NUCLEOTIDE SEQUENCE</scope>
    <source>
        <strain evidence="2">35461</strain>
    </source>
</reference>
<name>A0A9D1NNU3_9BACT</name>
<dbReference type="InterPro" id="IPR001173">
    <property type="entry name" value="Glyco_trans_2-like"/>
</dbReference>
<dbReference type="AlphaFoldDB" id="A0A9D1NNU3"/>
<dbReference type="InterPro" id="IPR050834">
    <property type="entry name" value="Glycosyltransf_2"/>
</dbReference>
<dbReference type="Pfam" id="PF00535">
    <property type="entry name" value="Glycos_transf_2"/>
    <property type="match status" value="1"/>
</dbReference>
<proteinExistence type="predicted"/>
<evidence type="ECO:0000313" key="3">
    <source>
        <dbReference type="Proteomes" id="UP000886845"/>
    </source>
</evidence>
<dbReference type="Gene3D" id="3.90.550.10">
    <property type="entry name" value="Spore Coat Polysaccharide Biosynthesis Protein SpsA, Chain A"/>
    <property type="match status" value="1"/>
</dbReference>
<dbReference type="Proteomes" id="UP000886845">
    <property type="component" value="Unassembled WGS sequence"/>
</dbReference>
<comment type="caution">
    <text evidence="2">The sequence shown here is derived from an EMBL/GenBank/DDBJ whole genome shotgun (WGS) entry which is preliminary data.</text>
</comment>
<dbReference type="PANTHER" id="PTHR43685">
    <property type="entry name" value="GLYCOSYLTRANSFERASE"/>
    <property type="match status" value="1"/>
</dbReference>
<accession>A0A9D1NNU3</accession>
<sequence length="257" mass="28838">MKLSLITACRNSAATLPTALESALRQRGADYELIVLDGASTDGTPDLLRAWEPRFGGRLRWTSEPDGGLYDALNKGIARATGDLVALLHADDILDGDDVLARWCAPFAEEPGLDAVYGDIRFIPQDATGREAPTRRYYAGGFWRPWMFRWGLIPPHPSFAIRREALRRVGGYRTDMRIAADHEFLLRLFRSGARARYVPFCTTAMRLGGLSTDGLQAKVRLNREIVRANRLNGVWCCLPMMVPKYAYKVLELLRRAP</sequence>
<reference evidence="2" key="1">
    <citation type="submission" date="2020-10" db="EMBL/GenBank/DDBJ databases">
        <authorList>
            <person name="Gilroy R."/>
        </authorList>
    </citation>
    <scope>NUCLEOTIDE SEQUENCE</scope>
    <source>
        <strain evidence="2">35461</strain>
    </source>
</reference>
<gene>
    <name evidence="2" type="ORF">IAC79_04875</name>
</gene>
<dbReference type="SUPFAM" id="SSF53448">
    <property type="entry name" value="Nucleotide-diphospho-sugar transferases"/>
    <property type="match status" value="1"/>
</dbReference>
<dbReference type="InterPro" id="IPR029044">
    <property type="entry name" value="Nucleotide-diphossugar_trans"/>
</dbReference>
<organism evidence="2 3">
    <name type="scientific">Candidatus Spyradenecus faecavium</name>
    <dbReference type="NCBI Taxonomy" id="2840947"/>
    <lineage>
        <taxon>Bacteria</taxon>
        <taxon>Pseudomonadati</taxon>
        <taxon>Lentisphaerota</taxon>
        <taxon>Lentisphaeria</taxon>
        <taxon>Lentisphaerales</taxon>
        <taxon>Lentisphaeraceae</taxon>
        <taxon>Lentisphaeraceae incertae sedis</taxon>
        <taxon>Candidatus Spyradenecus</taxon>
    </lineage>
</organism>
<dbReference type="PANTHER" id="PTHR43685:SF2">
    <property type="entry name" value="GLYCOSYLTRANSFERASE 2-LIKE DOMAIN-CONTAINING PROTEIN"/>
    <property type="match status" value="1"/>
</dbReference>
<feature type="domain" description="Glycosyltransferase 2-like" evidence="1">
    <location>
        <begin position="4"/>
        <end position="168"/>
    </location>
</feature>
<evidence type="ECO:0000313" key="2">
    <source>
        <dbReference type="EMBL" id="HIV09429.1"/>
    </source>
</evidence>